<comment type="function">
    <text evidence="1">Core component of nucleosome. Nucleosomes wrap and compact DNA into chromatin, limiting DNA accessibility to the cellular machineries which require DNA as a template. Histones thereby play a central role in transcription regulation, DNA repair, DNA replication and chromosomal stability. DNA accessibility is regulated via a complex set of post-translational modifications of histones, also called histone code, and nucleosome remodeling.</text>
</comment>
<evidence type="ECO:0000256" key="3">
    <source>
        <dbReference type="ARBA" id="ARBA00004286"/>
    </source>
</evidence>
<evidence type="ECO:0000256" key="8">
    <source>
        <dbReference type="ARBA" id="ARBA00023125"/>
    </source>
</evidence>
<dbReference type="GO" id="GO:0030527">
    <property type="term" value="F:structural constituent of chromatin"/>
    <property type="evidence" value="ECO:0007669"/>
    <property type="project" value="InterPro"/>
</dbReference>
<evidence type="ECO:0000256" key="4">
    <source>
        <dbReference type="ARBA" id="ARBA00010343"/>
    </source>
</evidence>
<dbReference type="PANTHER" id="PTHR11426">
    <property type="entry name" value="HISTONE H3"/>
    <property type="match status" value="1"/>
</dbReference>
<sequence>MTRIKQTAHKSTRESSCPKNLAAKARHDAKTPAGKEPAQTKSHKSHHYKPGTVALHEIHCYQKSTELLILKLLFQCVVREIAHDFKKDICFEKSTLLVLQKAVESYMINNFEMINLCAIHAQRVTIQKKNMRLVRRLHEMMIGFEII</sequence>
<name>A0A1B7NMW4_9EURO</name>
<evidence type="ECO:0000256" key="11">
    <source>
        <dbReference type="SAM" id="MobiDB-lite"/>
    </source>
</evidence>
<evidence type="ECO:0000256" key="5">
    <source>
        <dbReference type="ARBA" id="ARBA00011538"/>
    </source>
</evidence>
<dbReference type="InterPro" id="IPR007125">
    <property type="entry name" value="H2A/H2B/H3"/>
</dbReference>
<evidence type="ECO:0000313" key="13">
    <source>
        <dbReference type="EMBL" id="OAX78151.1"/>
    </source>
</evidence>
<evidence type="ECO:0000259" key="12">
    <source>
        <dbReference type="Pfam" id="PF00125"/>
    </source>
</evidence>
<keyword evidence="9" id="KW-0539">Nucleus</keyword>
<feature type="domain" description="Core Histone H2A/H2B/H3" evidence="12">
    <location>
        <begin position="50"/>
        <end position="137"/>
    </location>
</feature>
<dbReference type="Proteomes" id="UP000091918">
    <property type="component" value="Unassembled WGS sequence"/>
</dbReference>
<dbReference type="GO" id="GO:0046982">
    <property type="term" value="F:protein heterodimerization activity"/>
    <property type="evidence" value="ECO:0007669"/>
    <property type="project" value="InterPro"/>
</dbReference>
<evidence type="ECO:0000256" key="2">
    <source>
        <dbReference type="ARBA" id="ARBA00004123"/>
    </source>
</evidence>
<protein>
    <recommendedName>
        <fullName evidence="6">Histone H3</fullName>
    </recommendedName>
</protein>
<keyword evidence="8" id="KW-0238">DNA-binding</keyword>
<gene>
    <name evidence="13" type="ORF">ACJ72_07543</name>
</gene>
<dbReference type="InterPro" id="IPR009072">
    <property type="entry name" value="Histone-fold"/>
</dbReference>
<dbReference type="OrthoDB" id="842664at2759"/>
<feature type="compositionally biased region" description="Basic residues" evidence="11">
    <location>
        <begin position="1"/>
        <end position="10"/>
    </location>
</feature>
<proteinExistence type="inferred from homology"/>
<dbReference type="EMBL" id="LGUA01001709">
    <property type="protein sequence ID" value="OAX78151.1"/>
    <property type="molecule type" value="Genomic_DNA"/>
</dbReference>
<comment type="subcellular location">
    <subcellularLocation>
        <location evidence="3">Chromosome</location>
    </subcellularLocation>
    <subcellularLocation>
        <location evidence="2">Nucleus</location>
    </subcellularLocation>
</comment>
<dbReference type="CDD" id="cd22911">
    <property type="entry name" value="HFD_H3"/>
    <property type="match status" value="1"/>
</dbReference>
<dbReference type="AlphaFoldDB" id="A0A1B7NMW4"/>
<organism evidence="13 14">
    <name type="scientific">Emergomyces africanus</name>
    <dbReference type="NCBI Taxonomy" id="1955775"/>
    <lineage>
        <taxon>Eukaryota</taxon>
        <taxon>Fungi</taxon>
        <taxon>Dikarya</taxon>
        <taxon>Ascomycota</taxon>
        <taxon>Pezizomycotina</taxon>
        <taxon>Eurotiomycetes</taxon>
        <taxon>Eurotiomycetidae</taxon>
        <taxon>Onygenales</taxon>
        <taxon>Ajellomycetaceae</taxon>
        <taxon>Emergomyces</taxon>
    </lineage>
</organism>
<dbReference type="SUPFAM" id="SSF47113">
    <property type="entry name" value="Histone-fold"/>
    <property type="match status" value="1"/>
</dbReference>
<dbReference type="STRING" id="1658172.A0A1B7NMW4"/>
<comment type="caution">
    <text evidence="13">The sequence shown here is derived from an EMBL/GenBank/DDBJ whole genome shotgun (WGS) entry which is preliminary data.</text>
</comment>
<evidence type="ECO:0000256" key="9">
    <source>
        <dbReference type="ARBA" id="ARBA00023242"/>
    </source>
</evidence>
<comment type="subunit">
    <text evidence="5">The nucleosome is a histone octamer containing two molecules each of H2A, H2B, H3 and H4 assembled in one H3-H4 heterotetramer and two H2A-H2B heterodimers. The octamer wraps approximately 147 bp of DNA.</text>
</comment>
<dbReference type="Gene3D" id="1.10.20.10">
    <property type="entry name" value="Histone, subunit A"/>
    <property type="match status" value="1"/>
</dbReference>
<dbReference type="GO" id="GO:0005634">
    <property type="term" value="C:nucleus"/>
    <property type="evidence" value="ECO:0007669"/>
    <property type="project" value="UniProtKB-SubCell"/>
</dbReference>
<accession>A0A1B7NMW4</accession>
<keyword evidence="7" id="KW-0158">Chromosome</keyword>
<keyword evidence="10" id="KW-0544">Nucleosome core</keyword>
<feature type="region of interest" description="Disordered" evidence="11">
    <location>
        <begin position="1"/>
        <end position="47"/>
    </location>
</feature>
<comment type="similarity">
    <text evidence="4">Belongs to the histone H3 family.</text>
</comment>
<evidence type="ECO:0000256" key="10">
    <source>
        <dbReference type="ARBA" id="ARBA00023269"/>
    </source>
</evidence>
<evidence type="ECO:0000256" key="7">
    <source>
        <dbReference type="ARBA" id="ARBA00022454"/>
    </source>
</evidence>
<dbReference type="SMART" id="SM00428">
    <property type="entry name" value="H3"/>
    <property type="match status" value="1"/>
</dbReference>
<dbReference type="Pfam" id="PF00125">
    <property type="entry name" value="Histone"/>
    <property type="match status" value="1"/>
</dbReference>
<dbReference type="FunFam" id="1.10.20.10:FF:000085">
    <property type="entry name" value="Histone H3.2"/>
    <property type="match status" value="1"/>
</dbReference>
<dbReference type="InterPro" id="IPR000164">
    <property type="entry name" value="Histone_H3/CENP-A"/>
</dbReference>
<reference evidence="13 14" key="1">
    <citation type="submission" date="2015-07" db="EMBL/GenBank/DDBJ databases">
        <title>Emmonsia species relationships and genome sequence.</title>
        <authorList>
            <person name="Cuomo C.A."/>
            <person name="Schwartz I.S."/>
            <person name="Kenyon C."/>
            <person name="de Hoog G.S."/>
            <person name="Govender N.P."/>
            <person name="Botha A."/>
            <person name="Moreno L."/>
            <person name="de Vries M."/>
            <person name="Munoz J.F."/>
            <person name="Stielow J.B."/>
        </authorList>
    </citation>
    <scope>NUCLEOTIDE SEQUENCE [LARGE SCALE GENOMIC DNA]</scope>
    <source>
        <strain evidence="13 14">CBS 136260</strain>
    </source>
</reference>
<dbReference type="PRINTS" id="PR00622">
    <property type="entry name" value="HISTONEH3"/>
</dbReference>
<dbReference type="GO" id="GO:0000786">
    <property type="term" value="C:nucleosome"/>
    <property type="evidence" value="ECO:0007669"/>
    <property type="project" value="UniProtKB-KW"/>
</dbReference>
<keyword evidence="14" id="KW-1185">Reference proteome</keyword>
<dbReference type="GO" id="GO:0003677">
    <property type="term" value="F:DNA binding"/>
    <property type="evidence" value="ECO:0007669"/>
    <property type="project" value="UniProtKB-KW"/>
</dbReference>
<evidence type="ECO:0000256" key="1">
    <source>
        <dbReference type="ARBA" id="ARBA00002001"/>
    </source>
</evidence>
<evidence type="ECO:0000313" key="14">
    <source>
        <dbReference type="Proteomes" id="UP000091918"/>
    </source>
</evidence>
<evidence type="ECO:0000256" key="6">
    <source>
        <dbReference type="ARBA" id="ARBA00020835"/>
    </source>
</evidence>